<dbReference type="GO" id="GO:0008270">
    <property type="term" value="F:zinc ion binding"/>
    <property type="evidence" value="ECO:0007669"/>
    <property type="project" value="UniProtKB-KW"/>
</dbReference>
<dbReference type="GO" id="GO:0003676">
    <property type="term" value="F:nucleic acid binding"/>
    <property type="evidence" value="ECO:0007669"/>
    <property type="project" value="InterPro"/>
</dbReference>
<evidence type="ECO:0000259" key="3">
    <source>
        <dbReference type="PROSITE" id="PS50158"/>
    </source>
</evidence>
<dbReference type="Pfam" id="PF00098">
    <property type="entry name" value="zf-CCHC"/>
    <property type="match status" value="1"/>
</dbReference>
<dbReference type="PANTHER" id="PTHR35046:SF9">
    <property type="entry name" value="RNA-DIRECTED DNA POLYMERASE"/>
    <property type="match status" value="1"/>
</dbReference>
<gene>
    <name evidence="4" type="ORF">POTOM_037310</name>
</gene>
<keyword evidence="1" id="KW-0862">Zinc</keyword>
<evidence type="ECO:0000256" key="2">
    <source>
        <dbReference type="SAM" id="MobiDB-lite"/>
    </source>
</evidence>
<evidence type="ECO:0000313" key="5">
    <source>
        <dbReference type="Proteomes" id="UP000886885"/>
    </source>
</evidence>
<dbReference type="OrthoDB" id="1934635at2759"/>
<dbReference type="EMBL" id="JAAWWB010000020">
    <property type="protein sequence ID" value="KAG6757010.1"/>
    <property type="molecule type" value="Genomic_DNA"/>
</dbReference>
<accession>A0A8X8CK00</accession>
<keyword evidence="5" id="KW-1185">Reference proteome</keyword>
<dbReference type="Pfam" id="PF13975">
    <property type="entry name" value="gag-asp_proteas"/>
    <property type="match status" value="1"/>
</dbReference>
<keyword evidence="1" id="KW-0863">Zinc-finger</keyword>
<keyword evidence="1" id="KW-0479">Metal-binding</keyword>
<organism evidence="4 5">
    <name type="scientific">Populus tomentosa</name>
    <name type="common">Chinese white poplar</name>
    <dbReference type="NCBI Taxonomy" id="118781"/>
    <lineage>
        <taxon>Eukaryota</taxon>
        <taxon>Viridiplantae</taxon>
        <taxon>Streptophyta</taxon>
        <taxon>Embryophyta</taxon>
        <taxon>Tracheophyta</taxon>
        <taxon>Spermatophyta</taxon>
        <taxon>Magnoliopsida</taxon>
        <taxon>eudicotyledons</taxon>
        <taxon>Gunneridae</taxon>
        <taxon>Pentapetalae</taxon>
        <taxon>rosids</taxon>
        <taxon>fabids</taxon>
        <taxon>Malpighiales</taxon>
        <taxon>Salicaceae</taxon>
        <taxon>Saliceae</taxon>
        <taxon>Populus</taxon>
    </lineage>
</organism>
<proteinExistence type="predicted"/>
<dbReference type="CDD" id="cd00303">
    <property type="entry name" value="retropepsin_like"/>
    <property type="match status" value="1"/>
</dbReference>
<name>A0A8X8CK00_POPTO</name>
<feature type="region of interest" description="Disordered" evidence="2">
    <location>
        <begin position="44"/>
        <end position="79"/>
    </location>
</feature>
<comment type="caution">
    <text evidence="4">The sequence shown here is derived from an EMBL/GenBank/DDBJ whole genome shotgun (WGS) entry which is preliminary data.</text>
</comment>
<dbReference type="AlphaFoldDB" id="A0A8X8CK00"/>
<evidence type="ECO:0000256" key="1">
    <source>
        <dbReference type="PROSITE-ProRule" id="PRU00047"/>
    </source>
</evidence>
<sequence length="341" mass="38117">MQTIYSVTEAINLATKVEAQLERAKSIAGMRSSFDLNRAAIDKGKFPAFQPPPKGPHSNGAPSRTRGAIEAPRNPYARPSTDKCYRCGQSEHHSNQCPRRSTVNLIEPELTVEGVEDDLAYTYEEDEVTRGDEGELLSRSLVVQKLLLAPKQIEQSQRHNIFQTRCTMNKKVCDVIIDSGSSENIILKSMVTKLGLKTEKHPSPYKIGWIRQGAEVRVIEICHIQFSIGQNYLDNVTCDVVEMDVCHIILGRPWQFDVDAIYKGRDNVYIFMSKEQKVVLGPIKEEFSIVKPKVKGKSVLLVDGEIFINEAKKTRELFTVVIGEGIGLGALLSVKGVYPLQ</sequence>
<dbReference type="Proteomes" id="UP000886885">
    <property type="component" value="Chromosome 10D"/>
</dbReference>
<protein>
    <recommendedName>
        <fullName evidence="3">CCHC-type domain-containing protein</fullName>
    </recommendedName>
</protein>
<dbReference type="PROSITE" id="PS50158">
    <property type="entry name" value="ZF_CCHC"/>
    <property type="match status" value="1"/>
</dbReference>
<dbReference type="InterPro" id="IPR001878">
    <property type="entry name" value="Znf_CCHC"/>
</dbReference>
<reference evidence="4" key="1">
    <citation type="journal article" date="2020" name="bioRxiv">
        <title>Hybrid origin of Populus tomentosa Carr. identified through genome sequencing and phylogenomic analysis.</title>
        <authorList>
            <person name="An X."/>
            <person name="Gao K."/>
            <person name="Chen Z."/>
            <person name="Li J."/>
            <person name="Yang X."/>
            <person name="Yang X."/>
            <person name="Zhou J."/>
            <person name="Guo T."/>
            <person name="Zhao T."/>
            <person name="Huang S."/>
            <person name="Miao D."/>
            <person name="Khan W.U."/>
            <person name="Rao P."/>
            <person name="Ye M."/>
            <person name="Lei B."/>
            <person name="Liao W."/>
            <person name="Wang J."/>
            <person name="Ji L."/>
            <person name="Li Y."/>
            <person name="Guo B."/>
            <person name="Mustafa N.S."/>
            <person name="Li S."/>
            <person name="Yun Q."/>
            <person name="Keller S.R."/>
            <person name="Mao J."/>
            <person name="Zhang R."/>
            <person name="Strauss S.H."/>
        </authorList>
    </citation>
    <scope>NUCLEOTIDE SEQUENCE</scope>
    <source>
        <strain evidence="4">GM15</strain>
        <tissue evidence="4">Leaf</tissue>
    </source>
</reference>
<feature type="domain" description="CCHC-type" evidence="3">
    <location>
        <begin position="83"/>
        <end position="99"/>
    </location>
</feature>
<dbReference type="PANTHER" id="PTHR35046">
    <property type="entry name" value="ZINC KNUCKLE (CCHC-TYPE) FAMILY PROTEIN"/>
    <property type="match status" value="1"/>
</dbReference>
<evidence type="ECO:0000313" key="4">
    <source>
        <dbReference type="EMBL" id="KAG6757010.1"/>
    </source>
</evidence>